<dbReference type="PANTHER" id="PTHR31435">
    <property type="entry name" value="PROTEIN NATD1"/>
    <property type="match status" value="1"/>
</dbReference>
<reference evidence="2 3" key="1">
    <citation type="submission" date="2015-04" db="EMBL/GenBank/DDBJ databases">
        <title>Complete Genome Sequence of Brevibacterium flavum ATCC 15168.</title>
        <authorList>
            <person name="Ahn J."/>
            <person name="Park G."/>
            <person name="Jeon W."/>
            <person name="Jang Y."/>
            <person name="Jang M."/>
            <person name="Lee H."/>
            <person name="Lee H."/>
        </authorList>
    </citation>
    <scope>NUCLEOTIDE SEQUENCE [LARGE SCALE GENOMIC DNA]</scope>
    <source>
        <strain evidence="2 3">ATCC 15168</strain>
    </source>
</reference>
<dbReference type="Pfam" id="PF14542">
    <property type="entry name" value="Acetyltransf_CG"/>
    <property type="match status" value="1"/>
</dbReference>
<dbReference type="EMBL" id="CP011309">
    <property type="protein sequence ID" value="AKF28128.1"/>
    <property type="molecule type" value="Genomic_DNA"/>
</dbReference>
<keyword evidence="2" id="KW-0808">Transferase</keyword>
<dbReference type="GeneID" id="1020322"/>
<gene>
    <name evidence="2" type="ORF">YH66_11475</name>
</gene>
<dbReference type="RefSeq" id="WP_003859291.1">
    <property type="nucleotide sequence ID" value="NZ_CP011309.1"/>
</dbReference>
<dbReference type="PANTHER" id="PTHR31435:SF10">
    <property type="entry name" value="BSR4717 PROTEIN"/>
    <property type="match status" value="1"/>
</dbReference>
<proteinExistence type="predicted"/>
<accession>A0A0F6Z6W7</accession>
<name>A0A0F6Z6W7_9CORY</name>
<dbReference type="InterPro" id="IPR045057">
    <property type="entry name" value="Gcn5-rel_NAT"/>
</dbReference>
<dbReference type="SUPFAM" id="SSF55729">
    <property type="entry name" value="Acyl-CoA N-acyltransferases (Nat)"/>
    <property type="match status" value="1"/>
</dbReference>
<dbReference type="HOGENOM" id="CLU_132888_0_1_11"/>
<dbReference type="PATRIC" id="fig|92706.3.peg.2406"/>
<evidence type="ECO:0000313" key="3">
    <source>
        <dbReference type="Proteomes" id="UP000034037"/>
    </source>
</evidence>
<protein>
    <submittedName>
        <fullName evidence="2">Acetyltransferase</fullName>
    </submittedName>
</protein>
<sequence>MTLKDKYDTEVAVSNNQDKHQFEVSYPEDAVTAGFAAYLDKGDSRIFYHTVVGDEFGGKGLASILVSEALKATKEAGLTVVPVCPFVKGFVEKNAFEGYRKPNHEDMELVKSQM</sequence>
<dbReference type="Gene3D" id="3.40.630.30">
    <property type="match status" value="1"/>
</dbReference>
<dbReference type="AlphaFoldDB" id="A0A0F6Z6W7"/>
<dbReference type="InterPro" id="IPR031165">
    <property type="entry name" value="GNAT_YJDJ"/>
</dbReference>
<keyword evidence="3" id="KW-1185">Reference proteome</keyword>
<feature type="domain" description="N-acetyltransferase" evidence="1">
    <location>
        <begin position="14"/>
        <end position="109"/>
    </location>
</feature>
<evidence type="ECO:0000259" key="1">
    <source>
        <dbReference type="PROSITE" id="PS51729"/>
    </source>
</evidence>
<dbReference type="InterPro" id="IPR016181">
    <property type="entry name" value="Acyl_CoA_acyltransferase"/>
</dbReference>
<dbReference type="GO" id="GO:0016740">
    <property type="term" value="F:transferase activity"/>
    <property type="evidence" value="ECO:0007669"/>
    <property type="project" value="UniProtKB-KW"/>
</dbReference>
<organism evidence="2 3">
    <name type="scientific">[Brevibacterium] flavum</name>
    <dbReference type="NCBI Taxonomy" id="92706"/>
    <lineage>
        <taxon>Bacteria</taxon>
        <taxon>Bacillati</taxon>
        <taxon>Actinomycetota</taxon>
        <taxon>Actinomycetes</taxon>
        <taxon>Mycobacteriales</taxon>
        <taxon>Corynebacteriaceae</taxon>
        <taxon>Corynebacterium</taxon>
    </lineage>
</organism>
<evidence type="ECO:0000313" key="2">
    <source>
        <dbReference type="EMBL" id="AKF28128.1"/>
    </source>
</evidence>
<dbReference type="Proteomes" id="UP000034037">
    <property type="component" value="Chromosome"/>
</dbReference>
<dbReference type="PROSITE" id="PS51729">
    <property type="entry name" value="GNAT_YJDJ"/>
    <property type="match status" value="1"/>
</dbReference>